<gene>
    <name evidence="1" type="ORF">I314_04378</name>
</gene>
<evidence type="ECO:0000313" key="1">
    <source>
        <dbReference type="EMBL" id="KIR59943.1"/>
    </source>
</evidence>
<dbReference type="Proteomes" id="UP000053800">
    <property type="component" value="Unassembled WGS sequence"/>
</dbReference>
<feature type="non-terminal residue" evidence="1">
    <location>
        <position position="1"/>
    </location>
</feature>
<protein>
    <submittedName>
        <fullName evidence="1">Uncharacterized protein</fullName>
    </submittedName>
</protein>
<sequence length="106" mass="12426">ELARKKENVDGNQSIMDENLKVFQVFENEQKDEAKEKDTISSNRPFRALPYPIRPKSCLLGPSQGLERYKVVYDGNKVIIPLTGSPEEWEWDRLLEEMENDDNKKR</sequence>
<accession>A0ABR5B8T9</accession>
<evidence type="ECO:0000313" key="2">
    <source>
        <dbReference type="Proteomes" id="UP000053800"/>
    </source>
</evidence>
<dbReference type="EMBL" id="KN848899">
    <property type="protein sequence ID" value="KIR59943.1"/>
    <property type="molecule type" value="Genomic_DNA"/>
</dbReference>
<organism evidence="1 2">
    <name type="scientific">Cryptococcus bacillisporus CA1873</name>
    <dbReference type="NCBI Taxonomy" id="1296111"/>
    <lineage>
        <taxon>Eukaryota</taxon>
        <taxon>Fungi</taxon>
        <taxon>Dikarya</taxon>
        <taxon>Basidiomycota</taxon>
        <taxon>Agaricomycotina</taxon>
        <taxon>Tremellomycetes</taxon>
        <taxon>Tremellales</taxon>
        <taxon>Cryptococcaceae</taxon>
        <taxon>Cryptococcus</taxon>
        <taxon>Cryptococcus gattii species complex</taxon>
    </lineage>
</organism>
<keyword evidence="2" id="KW-1185">Reference proteome</keyword>
<reference evidence="1 2" key="1">
    <citation type="submission" date="2015-01" db="EMBL/GenBank/DDBJ databases">
        <title>The Genome Sequence of Cryptococcus gattii CA1873.</title>
        <authorList>
            <consortium name="The Broad Institute Genomics Platform"/>
            <person name="Cuomo C."/>
            <person name="Litvintseva A."/>
            <person name="Chen Y."/>
            <person name="Heitman J."/>
            <person name="Sun S."/>
            <person name="Springer D."/>
            <person name="Dromer F."/>
            <person name="Young S."/>
            <person name="Zeng Q."/>
            <person name="Gargeya S."/>
            <person name="Abouelleil A."/>
            <person name="Alvarado L."/>
            <person name="Chapman S.B."/>
            <person name="Gainer-Dewar J."/>
            <person name="Goldberg J."/>
            <person name="Griggs A."/>
            <person name="Gujja S."/>
            <person name="Hansen M."/>
            <person name="Howarth C."/>
            <person name="Imamovic A."/>
            <person name="Larimer J."/>
            <person name="Murphy C."/>
            <person name="Naylor J."/>
            <person name="Pearson M."/>
            <person name="Priest M."/>
            <person name="Roberts A."/>
            <person name="Saif S."/>
            <person name="Shea T."/>
            <person name="Sykes S."/>
            <person name="Wortman J."/>
            <person name="Nusbaum C."/>
            <person name="Birren B."/>
        </authorList>
    </citation>
    <scope>NUCLEOTIDE SEQUENCE [LARGE SCALE GENOMIC DNA]</scope>
    <source>
        <strain evidence="1 2">CA1873</strain>
    </source>
</reference>
<name>A0ABR5B8T9_CRYGA</name>
<proteinExistence type="predicted"/>